<evidence type="ECO:0000256" key="6">
    <source>
        <dbReference type="SAM" id="SignalP"/>
    </source>
</evidence>
<dbReference type="PANTHER" id="PTHR43498:SF1">
    <property type="entry name" value="COB--COM HETERODISULFIDE REDUCTASE IRON-SULFUR SUBUNIT A"/>
    <property type="match status" value="1"/>
</dbReference>
<feature type="chain" id="PRO_5021911039" evidence="6">
    <location>
        <begin position="20"/>
        <end position="606"/>
    </location>
</feature>
<reference evidence="7 8" key="1">
    <citation type="submission" date="2019-02" db="EMBL/GenBank/DDBJ databases">
        <title>Deep-cultivation of Planctomycetes and their phenomic and genomic characterization uncovers novel biology.</title>
        <authorList>
            <person name="Wiegand S."/>
            <person name="Jogler M."/>
            <person name="Boedeker C."/>
            <person name="Pinto D."/>
            <person name="Vollmers J."/>
            <person name="Rivas-Marin E."/>
            <person name="Kohn T."/>
            <person name="Peeters S.H."/>
            <person name="Heuer A."/>
            <person name="Rast P."/>
            <person name="Oberbeckmann S."/>
            <person name="Bunk B."/>
            <person name="Jeske O."/>
            <person name="Meyerdierks A."/>
            <person name="Storesund J.E."/>
            <person name="Kallscheuer N."/>
            <person name="Luecker S."/>
            <person name="Lage O.M."/>
            <person name="Pohl T."/>
            <person name="Merkel B.J."/>
            <person name="Hornburger P."/>
            <person name="Mueller R.-W."/>
            <person name="Bruemmer F."/>
            <person name="Labrenz M."/>
            <person name="Spormann A.M."/>
            <person name="Op den Camp H."/>
            <person name="Overmann J."/>
            <person name="Amann R."/>
            <person name="Jetten M.S.M."/>
            <person name="Mascher T."/>
            <person name="Medema M.H."/>
            <person name="Devos D.P."/>
            <person name="Kaster A.-K."/>
            <person name="Ovreas L."/>
            <person name="Rohde M."/>
            <person name="Galperin M.Y."/>
            <person name="Jogler C."/>
        </authorList>
    </citation>
    <scope>NUCLEOTIDE SEQUENCE [LARGE SCALE GENOMIC DNA]</scope>
    <source>
        <strain evidence="7 8">Mal48</strain>
    </source>
</reference>
<dbReference type="GO" id="GO:0051539">
    <property type="term" value="F:4 iron, 4 sulfur cluster binding"/>
    <property type="evidence" value="ECO:0007669"/>
    <property type="project" value="UniProtKB-KW"/>
</dbReference>
<dbReference type="GO" id="GO:0046872">
    <property type="term" value="F:metal ion binding"/>
    <property type="evidence" value="ECO:0007669"/>
    <property type="project" value="UniProtKB-KW"/>
</dbReference>
<dbReference type="KEGG" id="tpol:Mal48_06360"/>
<keyword evidence="8" id="KW-1185">Reference proteome</keyword>
<dbReference type="Proteomes" id="UP000315724">
    <property type="component" value="Chromosome"/>
</dbReference>
<accession>A0A517QIE1</accession>
<evidence type="ECO:0000313" key="8">
    <source>
        <dbReference type="Proteomes" id="UP000315724"/>
    </source>
</evidence>
<gene>
    <name evidence="7" type="ORF">Mal48_06360</name>
</gene>
<protein>
    <submittedName>
        <fullName evidence="7">Glutamate synthase subunit beta</fullName>
    </submittedName>
</protein>
<dbReference type="GO" id="GO:0016491">
    <property type="term" value="F:oxidoreductase activity"/>
    <property type="evidence" value="ECO:0007669"/>
    <property type="project" value="UniProtKB-KW"/>
</dbReference>
<dbReference type="AlphaFoldDB" id="A0A517QIE1"/>
<dbReference type="Gene3D" id="3.50.50.60">
    <property type="entry name" value="FAD/NAD(P)-binding domain"/>
    <property type="match status" value="1"/>
</dbReference>
<evidence type="ECO:0000256" key="1">
    <source>
        <dbReference type="ARBA" id="ARBA00022485"/>
    </source>
</evidence>
<evidence type="ECO:0000256" key="5">
    <source>
        <dbReference type="ARBA" id="ARBA00023014"/>
    </source>
</evidence>
<dbReference type="EMBL" id="CP036267">
    <property type="protein sequence ID" value="QDT31403.1"/>
    <property type="molecule type" value="Genomic_DNA"/>
</dbReference>
<keyword evidence="6" id="KW-0732">Signal</keyword>
<keyword evidence="2" id="KW-0479">Metal-binding</keyword>
<dbReference type="OrthoDB" id="287984at2"/>
<dbReference type="SUPFAM" id="SSF51905">
    <property type="entry name" value="FAD/NAD(P)-binding domain"/>
    <property type="match status" value="1"/>
</dbReference>
<dbReference type="PANTHER" id="PTHR43498">
    <property type="entry name" value="FERREDOXIN:COB-COM HETERODISULFIDE REDUCTASE SUBUNIT A"/>
    <property type="match status" value="1"/>
</dbReference>
<keyword evidence="3" id="KW-0560">Oxidoreductase</keyword>
<dbReference type="Pfam" id="PF12831">
    <property type="entry name" value="FAD_oxidored"/>
    <property type="match status" value="1"/>
</dbReference>
<keyword evidence="4" id="KW-0408">Iron</keyword>
<evidence type="ECO:0000313" key="7">
    <source>
        <dbReference type="EMBL" id="QDT31403.1"/>
    </source>
</evidence>
<dbReference type="RefSeq" id="WP_145195930.1">
    <property type="nucleotide sequence ID" value="NZ_CP036267.1"/>
</dbReference>
<proteinExistence type="predicted"/>
<evidence type="ECO:0000256" key="4">
    <source>
        <dbReference type="ARBA" id="ARBA00023004"/>
    </source>
</evidence>
<keyword evidence="5" id="KW-0411">Iron-sulfur</keyword>
<feature type="signal peptide" evidence="6">
    <location>
        <begin position="1"/>
        <end position="19"/>
    </location>
</feature>
<dbReference type="InterPro" id="IPR039650">
    <property type="entry name" value="HdrA-like"/>
</dbReference>
<evidence type="ECO:0000256" key="3">
    <source>
        <dbReference type="ARBA" id="ARBA00023002"/>
    </source>
</evidence>
<organism evidence="7 8">
    <name type="scientific">Thalassoglobus polymorphus</name>
    <dbReference type="NCBI Taxonomy" id="2527994"/>
    <lineage>
        <taxon>Bacteria</taxon>
        <taxon>Pseudomonadati</taxon>
        <taxon>Planctomycetota</taxon>
        <taxon>Planctomycetia</taxon>
        <taxon>Planctomycetales</taxon>
        <taxon>Planctomycetaceae</taxon>
        <taxon>Thalassoglobus</taxon>
    </lineage>
</organism>
<sequence precursor="true">MRTLILLSFCLLTTVQLHAKESPTKTDVLVYGATPAGIAAALNAARDGQSVVMITQYQQIGGLVTNGLSNTDFHTFEGLTGTFGQFSNRVHEYYVQKLGEDHEDVKNALRGTRGEPHINQKIFHEMLSEEKSISILTQTRLVEVLLNPAENKIQLAEFTDRSGQKHQFQAQIYIDATYEGDLMAAAKVPYRVGREGRDEFGESLAPESADDEVQGYNFRFVMTQNPENRVPLEAPQGYDAEMFAPVIPLLKDGTIKTVFCSRKGGLYKAHLPPLPNQKHDINDVSRNAVRLSLPQINNAWPDGDEATRQEIFDRHLLHNIGLLYFVQTDPRVPEVFQEEANTWGWCKDEFEQTDHIPEQLYIREARRMVGQHIYTQQDCLNEKEEARARFHPNSIAIGEYSLNCHGTGHEGPMIGGKHTGEFYMSTPPYQVPYGVICPKEMQNLLVPVAVSASHVGFCSLRLEPIWTGLGDAAGTAAALAIKTGQPVQNIKPRDIQKTLHQNQTATIYVSDVPTDHPDFAAVQWWGSLGGLHGLEKKPSGSPRGKHRLGQYYEYYLGHDVNLDQPLDSETRQRWKKICVEYELPINIDNFKGTRGDFIRHANQTSN</sequence>
<dbReference type="InterPro" id="IPR036188">
    <property type="entry name" value="FAD/NAD-bd_sf"/>
</dbReference>
<name>A0A517QIE1_9PLAN</name>
<evidence type="ECO:0000256" key="2">
    <source>
        <dbReference type="ARBA" id="ARBA00022723"/>
    </source>
</evidence>
<keyword evidence="1" id="KW-0004">4Fe-4S</keyword>